<dbReference type="Gene3D" id="2.130.10.10">
    <property type="entry name" value="YVTN repeat-like/Quinoprotein amine dehydrogenase"/>
    <property type="match status" value="2"/>
</dbReference>
<dbReference type="KEGG" id="aace:A0U92_14550"/>
<dbReference type="AlphaFoldDB" id="A0A1U9KJ86"/>
<reference evidence="3 4" key="1">
    <citation type="submission" date="2016-03" db="EMBL/GenBank/DDBJ databases">
        <title>Acetic acid bacteria sequencing.</title>
        <authorList>
            <person name="Brandt J."/>
            <person name="Jakob F."/>
            <person name="Vogel R.F."/>
        </authorList>
    </citation>
    <scope>NUCLEOTIDE SEQUENCE [LARGE SCALE GENOMIC DNA]</scope>
    <source>
        <strain evidence="3 4">TMW2.1153</strain>
    </source>
</reference>
<dbReference type="OrthoDB" id="9814620at2"/>
<keyword evidence="4" id="KW-1185">Reference proteome</keyword>
<keyword evidence="2" id="KW-0677">Repeat</keyword>
<dbReference type="Proteomes" id="UP000188937">
    <property type="component" value="Chromosome"/>
</dbReference>
<dbReference type="PANTHER" id="PTHR19857:SF8">
    <property type="entry name" value="ANGIO-ASSOCIATED MIGRATORY CELL PROTEIN"/>
    <property type="match status" value="1"/>
</dbReference>
<evidence type="ECO:0000256" key="2">
    <source>
        <dbReference type="ARBA" id="ARBA00022737"/>
    </source>
</evidence>
<gene>
    <name evidence="3" type="ORF">A0U92_14550</name>
</gene>
<protein>
    <recommendedName>
        <fullName evidence="5">Anaphase-promoting complex subunit 4 WD40 domain-containing protein</fullName>
    </recommendedName>
</protein>
<dbReference type="InterPro" id="IPR051179">
    <property type="entry name" value="WD_repeat_multifunction"/>
</dbReference>
<evidence type="ECO:0008006" key="5">
    <source>
        <dbReference type="Google" id="ProtNLM"/>
    </source>
</evidence>
<dbReference type="STRING" id="435.A0U92_14550"/>
<dbReference type="EMBL" id="CP014692">
    <property type="protein sequence ID" value="AQS85789.1"/>
    <property type="molecule type" value="Genomic_DNA"/>
</dbReference>
<dbReference type="SMART" id="SM00320">
    <property type="entry name" value="WD40"/>
    <property type="match status" value="5"/>
</dbReference>
<keyword evidence="1" id="KW-0853">WD repeat</keyword>
<dbReference type="PANTHER" id="PTHR19857">
    <property type="entry name" value="MITOCHONDRIAL DIVISION PROTEIN 1-RELATED"/>
    <property type="match status" value="1"/>
</dbReference>
<dbReference type="InterPro" id="IPR015943">
    <property type="entry name" value="WD40/YVTN_repeat-like_dom_sf"/>
</dbReference>
<dbReference type="InterPro" id="IPR001680">
    <property type="entry name" value="WD40_rpt"/>
</dbReference>
<dbReference type="SUPFAM" id="SSF50978">
    <property type="entry name" value="WD40 repeat-like"/>
    <property type="match status" value="1"/>
</dbReference>
<name>A0A1U9KJ86_ACEAC</name>
<proteinExistence type="predicted"/>
<evidence type="ECO:0000313" key="4">
    <source>
        <dbReference type="Proteomes" id="UP000188937"/>
    </source>
</evidence>
<evidence type="ECO:0000256" key="1">
    <source>
        <dbReference type="ARBA" id="ARBA00022574"/>
    </source>
</evidence>
<evidence type="ECO:0000313" key="3">
    <source>
        <dbReference type="EMBL" id="AQS85789.1"/>
    </source>
</evidence>
<dbReference type="eggNOG" id="COG2319">
    <property type="taxonomic scope" value="Bacteria"/>
</dbReference>
<accession>A0A1U9KJ86</accession>
<sequence>MEEVRMSDKSTLSGIVGERGVEQTVEGHITACSASRDNSRFAFATGEGDLLIVPRETLRDTATWTTVQAHDGPVLALSPDVAGAGFLSGGEDCRLKRTVGDTPEELAKTRRWIEHVACWSDGRKGTIAFASGKEVHLREADGTTALRTLEHPSTVSGIVFDAKGKRIAASHYNGASMWFVNSKDSAAKVYEWKGSHIGITIHPAGEALITSMQENDLHGWRLSDGHNMRMSGYPTKVMSFAFTRNGKWLATSGADSVILWPFFNGGPMGKPPSELPGIPGVLCTRVAAHPQQDVVVAGFADGAVLMMDQSSERVLPVCPAGGGSVTALAFSSDGCILGYGTEDGRVGVVDLTAPA</sequence>
<organism evidence="3 4">
    <name type="scientific">Acetobacter aceti</name>
    <dbReference type="NCBI Taxonomy" id="435"/>
    <lineage>
        <taxon>Bacteria</taxon>
        <taxon>Pseudomonadati</taxon>
        <taxon>Pseudomonadota</taxon>
        <taxon>Alphaproteobacteria</taxon>
        <taxon>Acetobacterales</taxon>
        <taxon>Acetobacteraceae</taxon>
        <taxon>Acetobacter</taxon>
        <taxon>Acetobacter subgen. Acetobacter</taxon>
    </lineage>
</organism>
<dbReference type="InterPro" id="IPR036322">
    <property type="entry name" value="WD40_repeat_dom_sf"/>
</dbReference>
<dbReference type="Pfam" id="PF00400">
    <property type="entry name" value="WD40"/>
    <property type="match status" value="1"/>
</dbReference>